<dbReference type="PANTHER" id="PTHR30273:SF2">
    <property type="entry name" value="PROTEIN FECR"/>
    <property type="match status" value="1"/>
</dbReference>
<dbReference type="PANTHER" id="PTHR30273">
    <property type="entry name" value="PERIPLASMIC SIGNAL SENSOR AND SIGMA FACTOR ACTIVATOR FECR-RELATED"/>
    <property type="match status" value="1"/>
</dbReference>
<feature type="transmembrane region" description="Helical" evidence="1">
    <location>
        <begin position="87"/>
        <end position="105"/>
    </location>
</feature>
<keyword evidence="1" id="KW-0472">Membrane</keyword>
<evidence type="ECO:0000259" key="3">
    <source>
        <dbReference type="Pfam" id="PF16344"/>
    </source>
</evidence>
<dbReference type="InterPro" id="IPR006860">
    <property type="entry name" value="FecR"/>
</dbReference>
<keyword evidence="5" id="KW-1185">Reference proteome</keyword>
<feature type="domain" description="FecR protein" evidence="2">
    <location>
        <begin position="120"/>
        <end position="204"/>
    </location>
</feature>
<dbReference type="Pfam" id="PF04773">
    <property type="entry name" value="FecR"/>
    <property type="match status" value="1"/>
</dbReference>
<evidence type="ECO:0000256" key="1">
    <source>
        <dbReference type="SAM" id="Phobius"/>
    </source>
</evidence>
<name>A0ABX8GQK9_9BACT</name>
<dbReference type="Gene3D" id="2.60.120.1440">
    <property type="match status" value="1"/>
</dbReference>
<dbReference type="EMBL" id="CP076128">
    <property type="protein sequence ID" value="QWG05863.1"/>
    <property type="molecule type" value="Genomic_DNA"/>
</dbReference>
<evidence type="ECO:0000313" key="4">
    <source>
        <dbReference type="EMBL" id="QWG05863.1"/>
    </source>
</evidence>
<proteinExistence type="predicted"/>
<protein>
    <submittedName>
        <fullName evidence="4">FecR family protein</fullName>
    </submittedName>
</protein>
<sequence length="315" mass="36030">MSTLAKYVEDPNFCAWALGDTSLDSYWEKYLIENKDEQENIDSAKAFVQKVEVKEPEFSAQRENELWAKIESNVVTPPKEVKLTTNWWRYGAAVIVLGLVIAFYYRNFVPSHHTEIADRGVMKNIVLPDGSTVDLNSDSKISYSRQNWNEGRYLDLQGEAFFNVEKGNIFQVSTELGSVTVLGTSFNIYARNKKWIISCYTGKVLVADRNGKEIILSKGDEAEYVNNNFVHIDHYNQEPAWKKGVFNYENANLEIVFEEIQKQFDVRVIYKNSSISNMKFTGTITTSSLKTSLEVIAKTMGINYKINNKEVEVSL</sequence>
<dbReference type="Pfam" id="PF16344">
    <property type="entry name" value="FecR_C"/>
    <property type="match status" value="1"/>
</dbReference>
<accession>A0ABX8GQK9</accession>
<organism evidence="4 5">
    <name type="scientific">Flammeovirga kamogawensis</name>
    <dbReference type="NCBI Taxonomy" id="373891"/>
    <lineage>
        <taxon>Bacteria</taxon>
        <taxon>Pseudomonadati</taxon>
        <taxon>Bacteroidota</taxon>
        <taxon>Cytophagia</taxon>
        <taxon>Cytophagales</taxon>
        <taxon>Flammeovirgaceae</taxon>
        <taxon>Flammeovirga</taxon>
    </lineage>
</organism>
<dbReference type="PIRSF" id="PIRSF018266">
    <property type="entry name" value="FecR"/>
    <property type="match status" value="1"/>
</dbReference>
<keyword evidence="1" id="KW-0812">Transmembrane</keyword>
<dbReference type="Gene3D" id="3.55.50.30">
    <property type="match status" value="1"/>
</dbReference>
<feature type="domain" description="Protein FecR C-terminal" evidence="3">
    <location>
        <begin position="246"/>
        <end position="312"/>
    </location>
</feature>
<dbReference type="RefSeq" id="WP_144073291.1">
    <property type="nucleotide sequence ID" value="NZ_CP076128.1"/>
</dbReference>
<dbReference type="Proteomes" id="UP000682802">
    <property type="component" value="Chromosome 1"/>
</dbReference>
<dbReference type="InterPro" id="IPR012373">
    <property type="entry name" value="Ferrdict_sens_TM"/>
</dbReference>
<dbReference type="InterPro" id="IPR032508">
    <property type="entry name" value="FecR_C"/>
</dbReference>
<evidence type="ECO:0000259" key="2">
    <source>
        <dbReference type="Pfam" id="PF04773"/>
    </source>
</evidence>
<reference evidence="4 5" key="1">
    <citation type="submission" date="2021-05" db="EMBL/GenBank/DDBJ databases">
        <title>Comparative genomic studies on the polysaccharide-degrading batcterial strains of the Flammeovirga genus.</title>
        <authorList>
            <person name="Zewei F."/>
            <person name="Zheng Z."/>
            <person name="Yu L."/>
            <person name="Ruyue G."/>
            <person name="Yanhong M."/>
            <person name="Yuanyuan C."/>
            <person name="Jingyan G."/>
            <person name="Wenjun H."/>
        </authorList>
    </citation>
    <scope>NUCLEOTIDE SEQUENCE [LARGE SCALE GENOMIC DNA]</scope>
    <source>
        <strain evidence="4 5">YS10</strain>
    </source>
</reference>
<keyword evidence="1" id="KW-1133">Transmembrane helix</keyword>
<gene>
    <name evidence="4" type="ORF">KM029_10810</name>
</gene>
<evidence type="ECO:0000313" key="5">
    <source>
        <dbReference type="Proteomes" id="UP000682802"/>
    </source>
</evidence>